<dbReference type="InterPro" id="IPR019468">
    <property type="entry name" value="AdenyloSucc_lyase_C"/>
</dbReference>
<comment type="catalytic activity">
    <reaction evidence="3">
        <text>(2S)-2-[5-amino-1-(5-phospho-beta-D-ribosyl)imidazole-4-carboxamido]succinate = 5-amino-1-(5-phospho-beta-D-ribosyl)imidazole-4-carboxamide + fumarate</text>
        <dbReference type="Rhea" id="RHEA:23920"/>
        <dbReference type="ChEBI" id="CHEBI:29806"/>
        <dbReference type="ChEBI" id="CHEBI:58443"/>
        <dbReference type="ChEBI" id="CHEBI:58475"/>
        <dbReference type="EC" id="4.3.2.2"/>
    </reaction>
</comment>
<dbReference type="GO" id="GO:0006189">
    <property type="term" value="P:'de novo' IMP biosynthetic process"/>
    <property type="evidence" value="ECO:0007669"/>
    <property type="project" value="UniProtKB-UniPathway"/>
</dbReference>
<dbReference type="GO" id="GO:0005829">
    <property type="term" value="C:cytosol"/>
    <property type="evidence" value="ECO:0007669"/>
    <property type="project" value="TreeGrafter"/>
</dbReference>
<organism evidence="5 6">
    <name type="scientific">Levilinea saccharolytica</name>
    <dbReference type="NCBI Taxonomy" id="229921"/>
    <lineage>
        <taxon>Bacteria</taxon>
        <taxon>Bacillati</taxon>
        <taxon>Chloroflexota</taxon>
        <taxon>Anaerolineae</taxon>
        <taxon>Anaerolineales</taxon>
        <taxon>Anaerolineaceae</taxon>
        <taxon>Levilinea</taxon>
    </lineage>
</organism>
<proteinExistence type="inferred from homology"/>
<protein>
    <recommendedName>
        <fullName evidence="2 3">Adenylosuccinate lyase</fullName>
        <shortName evidence="3">ASL</shortName>
        <ecNumber evidence="2 3">4.3.2.2</ecNumber>
    </recommendedName>
    <alternativeName>
        <fullName evidence="3">Adenylosuccinase</fullName>
    </alternativeName>
</protein>
<dbReference type="PANTHER" id="PTHR43172:SF1">
    <property type="entry name" value="ADENYLOSUCCINATE LYASE"/>
    <property type="match status" value="1"/>
</dbReference>
<comment type="catalytic activity">
    <reaction evidence="3">
        <text>N(6)-(1,2-dicarboxyethyl)-AMP = fumarate + AMP</text>
        <dbReference type="Rhea" id="RHEA:16853"/>
        <dbReference type="ChEBI" id="CHEBI:29806"/>
        <dbReference type="ChEBI" id="CHEBI:57567"/>
        <dbReference type="ChEBI" id="CHEBI:456215"/>
        <dbReference type="EC" id="4.3.2.2"/>
    </reaction>
</comment>
<dbReference type="PROSITE" id="PS00163">
    <property type="entry name" value="FUMARATE_LYASES"/>
    <property type="match status" value="1"/>
</dbReference>
<dbReference type="Gene3D" id="1.10.275.60">
    <property type="match status" value="1"/>
</dbReference>
<dbReference type="UniPathway" id="UPA00074">
    <property type="reaction ID" value="UER00132"/>
</dbReference>
<dbReference type="STRING" id="229921.ADN01_09175"/>
<keyword evidence="6" id="KW-1185">Reference proteome</keyword>
<keyword evidence="3" id="KW-0658">Purine biosynthesis</keyword>
<dbReference type="Pfam" id="PF00206">
    <property type="entry name" value="Lyase_1"/>
    <property type="match status" value="1"/>
</dbReference>
<evidence type="ECO:0000256" key="3">
    <source>
        <dbReference type="RuleBase" id="RU361172"/>
    </source>
</evidence>
<comment type="caution">
    <text evidence="5">The sequence shown here is derived from an EMBL/GenBank/DDBJ whole genome shotgun (WGS) entry which is preliminary data.</text>
</comment>
<comment type="pathway">
    <text evidence="3">Purine metabolism; IMP biosynthesis via de novo pathway; 5-amino-1-(5-phospho-D-ribosyl)imidazole-4-carboxamide from 5-amino-1-(5-phospho-D-ribosyl)imidazole-4-carboxylate: step 2/2.</text>
</comment>
<dbReference type="EMBL" id="LGCM01000035">
    <property type="protein sequence ID" value="KPL81759.1"/>
    <property type="molecule type" value="Genomic_DNA"/>
</dbReference>
<dbReference type="Pfam" id="PF10397">
    <property type="entry name" value="ADSL_C"/>
    <property type="match status" value="1"/>
</dbReference>
<reference evidence="5 6" key="1">
    <citation type="submission" date="2015-07" db="EMBL/GenBank/DDBJ databases">
        <title>Genome sequence of Levilinea saccharolytica DSM 16555.</title>
        <authorList>
            <person name="Hemp J."/>
            <person name="Ward L.M."/>
            <person name="Pace L.A."/>
            <person name="Fischer W.W."/>
        </authorList>
    </citation>
    <scope>NUCLEOTIDE SEQUENCE [LARGE SCALE GENOMIC DNA]</scope>
    <source>
        <strain evidence="5 6">KIBI-1</strain>
    </source>
</reference>
<dbReference type="InterPro" id="IPR008948">
    <property type="entry name" value="L-Aspartase-like"/>
</dbReference>
<dbReference type="Gene3D" id="1.20.200.10">
    <property type="entry name" value="Fumarase/aspartase (Central domain)"/>
    <property type="match status" value="1"/>
</dbReference>
<dbReference type="PATRIC" id="fig|229921.5.peg.3668"/>
<dbReference type="AlphaFoldDB" id="A0A0P6XQP5"/>
<evidence type="ECO:0000313" key="6">
    <source>
        <dbReference type="Proteomes" id="UP000050501"/>
    </source>
</evidence>
<evidence type="ECO:0000313" key="5">
    <source>
        <dbReference type="EMBL" id="KPL81759.1"/>
    </source>
</evidence>
<dbReference type="OrthoDB" id="9768878at2"/>
<dbReference type="SMART" id="SM00998">
    <property type="entry name" value="ADSL_C"/>
    <property type="match status" value="1"/>
</dbReference>
<gene>
    <name evidence="5" type="ORF">ADN01_09175</name>
</gene>
<dbReference type="EC" id="4.3.2.2" evidence="2 3"/>
<dbReference type="GO" id="GO:0070626">
    <property type="term" value="F:(S)-2-(5-amino-1-(5-phospho-D-ribosyl)imidazole-4-carboxamido) succinate lyase (fumarate-forming) activity"/>
    <property type="evidence" value="ECO:0007669"/>
    <property type="project" value="TreeGrafter"/>
</dbReference>
<evidence type="ECO:0000259" key="4">
    <source>
        <dbReference type="SMART" id="SM00998"/>
    </source>
</evidence>
<dbReference type="InterPro" id="IPR004769">
    <property type="entry name" value="Pur_lyase"/>
</dbReference>
<dbReference type="PRINTS" id="PR00149">
    <property type="entry name" value="FUMRATELYASE"/>
</dbReference>
<accession>A0A0P6XQP5</accession>
<dbReference type="GO" id="GO:0044208">
    <property type="term" value="P:'de novo' AMP biosynthetic process"/>
    <property type="evidence" value="ECO:0007669"/>
    <property type="project" value="UniProtKB-UniPathway"/>
</dbReference>
<dbReference type="InterPro" id="IPR020557">
    <property type="entry name" value="Fumarate_lyase_CS"/>
</dbReference>
<dbReference type="GO" id="GO:0004018">
    <property type="term" value="F:N6-(1,2-dicarboxyethyl)AMP AMP-lyase (fumarate-forming) activity"/>
    <property type="evidence" value="ECO:0007669"/>
    <property type="project" value="UniProtKB-UniRule"/>
</dbReference>
<dbReference type="Proteomes" id="UP000050501">
    <property type="component" value="Unassembled WGS sequence"/>
</dbReference>
<dbReference type="UniPathway" id="UPA00075">
    <property type="reaction ID" value="UER00336"/>
</dbReference>
<dbReference type="SUPFAM" id="SSF48557">
    <property type="entry name" value="L-aspartase-like"/>
    <property type="match status" value="1"/>
</dbReference>
<evidence type="ECO:0000256" key="2">
    <source>
        <dbReference type="NCBIfam" id="TIGR00928"/>
    </source>
</evidence>
<dbReference type="InterPro" id="IPR000362">
    <property type="entry name" value="Fumarate_lyase_fam"/>
</dbReference>
<dbReference type="InterPro" id="IPR022761">
    <property type="entry name" value="Fumarate_lyase_N"/>
</dbReference>
<comment type="pathway">
    <text evidence="3">Purine metabolism; AMP biosynthesis via de novo pathway; AMP from IMP: step 2/2.</text>
</comment>
<comment type="similarity">
    <text evidence="3">Belongs to the lyase 1 family. Adenylosuccinate lyase subfamily.</text>
</comment>
<keyword evidence="1 3" id="KW-0456">Lyase</keyword>
<name>A0A0P6XQP5_9CHLR</name>
<evidence type="ECO:0000256" key="1">
    <source>
        <dbReference type="ARBA" id="ARBA00023239"/>
    </source>
</evidence>
<feature type="domain" description="Adenylosuccinate lyase C-terminal" evidence="4">
    <location>
        <begin position="368"/>
        <end position="453"/>
    </location>
</feature>
<dbReference type="PANTHER" id="PTHR43172">
    <property type="entry name" value="ADENYLOSUCCINATE LYASE"/>
    <property type="match status" value="1"/>
</dbReference>
<dbReference type="NCBIfam" id="TIGR00928">
    <property type="entry name" value="purB"/>
    <property type="match status" value="1"/>
</dbReference>
<dbReference type="Gene3D" id="1.10.40.30">
    <property type="entry name" value="Fumarase/aspartase (C-terminal domain)"/>
    <property type="match status" value="1"/>
</dbReference>
<dbReference type="RefSeq" id="WP_062418334.1">
    <property type="nucleotide sequence ID" value="NZ_DF967974.1"/>
</dbReference>
<sequence length="468" mass="52510">MNFDSYQSPFSWRYASPDMRALWSETHKRRLWRQIWVALAEAQISFGLVTPDQLADLRAHVNEINISRALEIETQIHHDLMAELKTYAEQCPLGGPILHVGATSMDIEDNAEALRLRAACDLILQKLQSLLLTLADKIAAYHDLPLIAWTHLQPAEPTTLGYRLAFYAQDLWTDWHTLQRVRASIRGKGFKGAVGTAAAYMEWTGADRYPAFEDHLSRLLNLPFYPITSQTYPRRQDYDLLCALAGLGGSIYKIAFDVRLLQSPPIGEISEPFSQHQVGSSAMPFKRNPIQSEKINSLARALANLPHLAWDNAAHSLLERTLDDSANRRALLPEAFLIADELLITLQRILRGLNVNLPVIQRNLNTYAPFAGTERLLMALVQAGADRQAMHEVIRHHAMNAWQALQTGQPNPLITSLSADPAVTAWLPAERIQELINVDHYTGIASQRAQQLAAEIHALFPPSPQSQE</sequence>